<feature type="region of interest" description="Disordered" evidence="1">
    <location>
        <begin position="122"/>
        <end position="168"/>
    </location>
</feature>
<dbReference type="OrthoDB" id="6019271at2759"/>
<dbReference type="Proteomes" id="UP000299102">
    <property type="component" value="Unassembled WGS sequence"/>
</dbReference>
<accession>A0A4C1ZGX5</accession>
<gene>
    <name evidence="2" type="primary">Dtna</name>
    <name evidence="2" type="ORF">EVAR_65523_1</name>
</gene>
<evidence type="ECO:0000313" key="3">
    <source>
        <dbReference type="Proteomes" id="UP000299102"/>
    </source>
</evidence>
<evidence type="ECO:0000313" key="2">
    <source>
        <dbReference type="EMBL" id="GBP87048.1"/>
    </source>
</evidence>
<evidence type="ECO:0000256" key="1">
    <source>
        <dbReference type="SAM" id="MobiDB-lite"/>
    </source>
</evidence>
<feature type="region of interest" description="Disordered" evidence="1">
    <location>
        <begin position="284"/>
        <end position="320"/>
    </location>
</feature>
<dbReference type="STRING" id="151549.A0A4C1ZGX5"/>
<sequence length="335" mass="36845">MFPVQTQQSSPRSTPNSSPRSTKSPPLPGVQAQPTAPERVDTGVRGTVRSAPQTPSLGERERLDVSAMTHSLGMEGMGGDGRNFHPNQRPTNMSIDNRSLRSDLLYAADSVTNAMSTLVRELNSEGSDTEDTIKGAIGPRKQRGVVTRSTDLDEDEDSDEPMPRPQPPRHYLHDNGMQVGQSAPAARAHRPLLPAHIVPPAPPHRLTSISILLMDNGFTVPEAYILEDSPRMFFTFENNFAKETIVIEVTVSEKYSLEPVPKIYHRTSLAMYDAAYTATAAVSHAAPPSPCPQAGSWRTRREAKAQPAVARDTLRRDDSRRSISSVQVRYFVLKD</sequence>
<feature type="compositionally biased region" description="Polar residues" evidence="1">
    <location>
        <begin position="85"/>
        <end position="95"/>
    </location>
</feature>
<comment type="caution">
    <text evidence="2">The sequence shown here is derived from an EMBL/GenBank/DDBJ whole genome shotgun (WGS) entry which is preliminary data.</text>
</comment>
<feature type="compositionally biased region" description="Low complexity" evidence="1">
    <location>
        <begin position="1"/>
        <end position="24"/>
    </location>
</feature>
<dbReference type="EMBL" id="BGZK01001832">
    <property type="protein sequence ID" value="GBP87048.1"/>
    <property type="molecule type" value="Genomic_DNA"/>
</dbReference>
<dbReference type="AlphaFoldDB" id="A0A4C1ZGX5"/>
<reference evidence="2 3" key="1">
    <citation type="journal article" date="2019" name="Commun. Biol.">
        <title>The bagworm genome reveals a unique fibroin gene that provides high tensile strength.</title>
        <authorList>
            <person name="Kono N."/>
            <person name="Nakamura H."/>
            <person name="Ohtoshi R."/>
            <person name="Tomita M."/>
            <person name="Numata K."/>
            <person name="Arakawa K."/>
        </authorList>
    </citation>
    <scope>NUCLEOTIDE SEQUENCE [LARGE SCALE GENOMIC DNA]</scope>
</reference>
<feature type="region of interest" description="Disordered" evidence="1">
    <location>
        <begin position="1"/>
        <end position="95"/>
    </location>
</feature>
<organism evidence="2 3">
    <name type="scientific">Eumeta variegata</name>
    <name type="common">Bagworm moth</name>
    <name type="synonym">Eumeta japonica</name>
    <dbReference type="NCBI Taxonomy" id="151549"/>
    <lineage>
        <taxon>Eukaryota</taxon>
        <taxon>Metazoa</taxon>
        <taxon>Ecdysozoa</taxon>
        <taxon>Arthropoda</taxon>
        <taxon>Hexapoda</taxon>
        <taxon>Insecta</taxon>
        <taxon>Pterygota</taxon>
        <taxon>Neoptera</taxon>
        <taxon>Endopterygota</taxon>
        <taxon>Lepidoptera</taxon>
        <taxon>Glossata</taxon>
        <taxon>Ditrysia</taxon>
        <taxon>Tineoidea</taxon>
        <taxon>Psychidae</taxon>
        <taxon>Oiketicinae</taxon>
        <taxon>Eumeta</taxon>
    </lineage>
</organism>
<protein>
    <submittedName>
        <fullName evidence="2">Dystrobrevin alpha</fullName>
    </submittedName>
</protein>
<name>A0A4C1ZGX5_EUMVA</name>
<proteinExistence type="predicted"/>
<keyword evidence="3" id="KW-1185">Reference proteome</keyword>